<name>A0A1F7YM98_9BACT</name>
<feature type="transmembrane region" description="Helical" evidence="7">
    <location>
        <begin position="108"/>
        <end position="125"/>
    </location>
</feature>
<reference evidence="9 10" key="1">
    <citation type="journal article" date="2016" name="Nat. Commun.">
        <title>Thousands of microbial genomes shed light on interconnected biogeochemical processes in an aquifer system.</title>
        <authorList>
            <person name="Anantharaman K."/>
            <person name="Brown C.T."/>
            <person name="Hug L.A."/>
            <person name="Sharon I."/>
            <person name="Castelle C.J."/>
            <person name="Probst A.J."/>
            <person name="Thomas B.C."/>
            <person name="Singh A."/>
            <person name="Wilkins M.J."/>
            <person name="Karaoz U."/>
            <person name="Brodie E.L."/>
            <person name="Williams K.H."/>
            <person name="Hubbard S.S."/>
            <person name="Banfield J.F."/>
        </authorList>
    </citation>
    <scope>NUCLEOTIDE SEQUENCE [LARGE SCALE GENOMIC DNA]</scope>
</reference>
<dbReference type="InterPro" id="IPR020846">
    <property type="entry name" value="MFS_dom"/>
</dbReference>
<feature type="transmembrane region" description="Helical" evidence="7">
    <location>
        <begin position="260"/>
        <end position="278"/>
    </location>
</feature>
<feature type="domain" description="Major facilitator superfamily (MFS) profile" evidence="8">
    <location>
        <begin position="1"/>
        <end position="372"/>
    </location>
</feature>
<evidence type="ECO:0000259" key="8">
    <source>
        <dbReference type="PROSITE" id="PS50850"/>
    </source>
</evidence>
<evidence type="ECO:0000256" key="7">
    <source>
        <dbReference type="SAM" id="Phobius"/>
    </source>
</evidence>
<dbReference type="Gene3D" id="1.20.1250.20">
    <property type="entry name" value="MFS general substrate transporter like domains"/>
    <property type="match status" value="1"/>
</dbReference>
<feature type="transmembrane region" description="Helical" evidence="7">
    <location>
        <begin position="47"/>
        <end position="67"/>
    </location>
</feature>
<feature type="transmembrane region" description="Helical" evidence="7">
    <location>
        <begin position="137"/>
        <end position="162"/>
    </location>
</feature>
<evidence type="ECO:0000256" key="1">
    <source>
        <dbReference type="ARBA" id="ARBA00004141"/>
    </source>
</evidence>
<dbReference type="PROSITE" id="PS00216">
    <property type="entry name" value="SUGAR_TRANSPORT_1"/>
    <property type="match status" value="1"/>
</dbReference>
<keyword evidence="5 7" id="KW-1133">Transmembrane helix</keyword>
<feature type="transmembrane region" description="Helical" evidence="7">
    <location>
        <begin position="232"/>
        <end position="251"/>
    </location>
</feature>
<dbReference type="AlphaFoldDB" id="A0A1F7YM98"/>
<dbReference type="InterPro" id="IPR001958">
    <property type="entry name" value="Tet-R_TetA/multi-R_MdtG-like"/>
</dbReference>
<organism evidence="9 10">
    <name type="scientific">Candidatus Woesebacteria bacterium RIFCSPHIGHO2_01_FULL_41_10</name>
    <dbReference type="NCBI Taxonomy" id="1802500"/>
    <lineage>
        <taxon>Bacteria</taxon>
        <taxon>Candidatus Woeseibacteriota</taxon>
    </lineage>
</organism>
<dbReference type="Proteomes" id="UP000177263">
    <property type="component" value="Unassembled WGS sequence"/>
</dbReference>
<dbReference type="PANTHER" id="PTHR23504">
    <property type="entry name" value="MAJOR FACILITATOR SUPERFAMILY DOMAIN-CONTAINING PROTEIN 10"/>
    <property type="match status" value="1"/>
</dbReference>
<dbReference type="CDD" id="cd17330">
    <property type="entry name" value="MFS_SLC46_TetA_like"/>
    <property type="match status" value="1"/>
</dbReference>
<keyword evidence="6 7" id="KW-0472">Membrane</keyword>
<dbReference type="InterPro" id="IPR011701">
    <property type="entry name" value="MFS"/>
</dbReference>
<protein>
    <recommendedName>
        <fullName evidence="8">Major facilitator superfamily (MFS) profile domain-containing protein</fullName>
    </recommendedName>
</protein>
<feature type="transmembrane region" description="Helical" evidence="7">
    <location>
        <begin position="348"/>
        <end position="368"/>
    </location>
</feature>
<dbReference type="EMBL" id="MGGM01000030">
    <property type="protein sequence ID" value="OGM28456.1"/>
    <property type="molecule type" value="Genomic_DNA"/>
</dbReference>
<dbReference type="PRINTS" id="PR01035">
    <property type="entry name" value="TCRTETA"/>
</dbReference>
<dbReference type="GO" id="GO:0022857">
    <property type="term" value="F:transmembrane transporter activity"/>
    <property type="evidence" value="ECO:0007669"/>
    <property type="project" value="InterPro"/>
</dbReference>
<comment type="caution">
    <text evidence="9">The sequence shown here is derived from an EMBL/GenBank/DDBJ whole genome shotgun (WGS) entry which is preliminary data.</text>
</comment>
<dbReference type="PANTHER" id="PTHR23504:SF15">
    <property type="entry name" value="MAJOR FACILITATOR SUPERFAMILY (MFS) PROFILE DOMAIN-CONTAINING PROTEIN"/>
    <property type="match status" value="1"/>
</dbReference>
<proteinExistence type="inferred from homology"/>
<evidence type="ECO:0000256" key="3">
    <source>
        <dbReference type="ARBA" id="ARBA00022448"/>
    </source>
</evidence>
<feature type="non-terminal residue" evidence="9">
    <location>
        <position position="1"/>
    </location>
</feature>
<evidence type="ECO:0000313" key="9">
    <source>
        <dbReference type="EMBL" id="OGM28456.1"/>
    </source>
</evidence>
<evidence type="ECO:0000256" key="6">
    <source>
        <dbReference type="ARBA" id="ARBA00023136"/>
    </source>
</evidence>
<dbReference type="Pfam" id="PF07690">
    <property type="entry name" value="MFS_1"/>
    <property type="match status" value="1"/>
</dbReference>
<sequence>FYIFDKNVPVSHGYIVMGYLVAIFPIMQFFATPILGQLSDKFGRKKILAISLAGTSISYLLFAIGIMTKNIPLLFISRGFDGITGGNIAVAQAAVADVTPPEKRARNFGLIGAVFGLGFVIGPYIGGKLSDPQIVSWFNATTPFFFAAILAALNVTFVLTIFPETLTNLSHRIQIRWTKSVRNIIHAATYAELKPFFATVFLFWAGFSFYTTFFGVFLIKRFGFTQGNIGDFFAYVGLWIVFTQVFLTRYLNKRFAEYQVLRLTFFGMALTMLFYFLPKVWWQLLFISPFMAGFNGLSQANTTALVSRSVDAQVQGEILGINASVAALAQSIPPILSGYIAADLFAEAPILVASAVIFLAGVTFWLFYKPLHFKNPAHIE</sequence>
<dbReference type="PROSITE" id="PS50850">
    <property type="entry name" value="MFS"/>
    <property type="match status" value="1"/>
</dbReference>
<keyword evidence="3" id="KW-0813">Transport</keyword>
<evidence type="ECO:0000256" key="4">
    <source>
        <dbReference type="ARBA" id="ARBA00022692"/>
    </source>
</evidence>
<feature type="transmembrane region" description="Helical" evidence="7">
    <location>
        <begin position="196"/>
        <end position="220"/>
    </location>
</feature>
<accession>A0A1F7YM98</accession>
<keyword evidence="4 7" id="KW-0812">Transmembrane</keyword>
<evidence type="ECO:0000256" key="5">
    <source>
        <dbReference type="ARBA" id="ARBA00022989"/>
    </source>
</evidence>
<feature type="transmembrane region" description="Helical" evidence="7">
    <location>
        <begin position="12"/>
        <end position="35"/>
    </location>
</feature>
<dbReference type="STRING" id="1802500.A2801_00870"/>
<comment type="subcellular location">
    <subcellularLocation>
        <location evidence="1">Membrane</location>
        <topology evidence="1">Multi-pass membrane protein</topology>
    </subcellularLocation>
</comment>
<comment type="similarity">
    <text evidence="2">Belongs to the major facilitator superfamily. TCR/Tet family.</text>
</comment>
<dbReference type="GO" id="GO:0016020">
    <property type="term" value="C:membrane"/>
    <property type="evidence" value="ECO:0007669"/>
    <property type="project" value="UniProtKB-SubCell"/>
</dbReference>
<dbReference type="InterPro" id="IPR036259">
    <property type="entry name" value="MFS_trans_sf"/>
</dbReference>
<evidence type="ECO:0000313" key="10">
    <source>
        <dbReference type="Proteomes" id="UP000177263"/>
    </source>
</evidence>
<gene>
    <name evidence="9" type="ORF">A2801_00870</name>
</gene>
<dbReference type="SUPFAM" id="SSF103473">
    <property type="entry name" value="MFS general substrate transporter"/>
    <property type="match status" value="1"/>
</dbReference>
<evidence type="ECO:0000256" key="2">
    <source>
        <dbReference type="ARBA" id="ARBA00007520"/>
    </source>
</evidence>
<dbReference type="InterPro" id="IPR005829">
    <property type="entry name" value="Sugar_transporter_CS"/>
</dbReference>